<evidence type="ECO:0000313" key="6">
    <source>
        <dbReference type="Proteomes" id="UP001445335"/>
    </source>
</evidence>
<dbReference type="Proteomes" id="UP001445335">
    <property type="component" value="Unassembled WGS sequence"/>
</dbReference>
<evidence type="ECO:0000256" key="3">
    <source>
        <dbReference type="SAM" id="MobiDB-lite"/>
    </source>
</evidence>
<keyword evidence="6" id="KW-1185">Reference proteome</keyword>
<dbReference type="InterPro" id="IPR045095">
    <property type="entry name" value="ACDP"/>
</dbReference>
<sequence>MGCKDQKARTKTLYHVMQSIEGRLGGGEGIEGLYGSVTRTGMQKVLDCLAAHCGLGASSYLVDIGAGLGRPLLHALVSPGVAGGWGVEVDRIKCDKAAAFLAQAAAALLQRGAVAQALTVPHVRCAPVEQVTSLAPATHAYSFWEGIPVGAKCAFGRLFAASQHVQAVAVVQRAMRSREPADVMAELGFGPLEIVGSFAVSMSGSGRSFTAYVFRRNTSLPRAALTARASAERPLPASPPPPATPAAVVDVQARRSLDSVDLEVLRRSGTPQEQAWAARIEPVVRRPHFLLVTLVLCNAACTETLPIFLDRLADPVTAILLSITVVLIFGEIIPQAVCARYGLAVGAYSAWFVQALMALTSPLSYPLSRLLDWVLGSDNTGIFRRTQLKAMLDIHGVEEGLGGDLTADEIGIIRGALDLSHKTAAACMTPFDKVFMLSADQELDEATLQSILHSGHSRIPIHKPGARREVMGLILVKELIVWDHFTRIEVGRLKMRSMPLLRADTRLFDMLRLFETCRCHMALLVQPPGQKPASPGHAGARGAAEANGDAAHAAGARGGEIAIAVGADVSPMGAATPERAGEVYDPARLVGAEPVGIITIEDVIEELIQAEIVDETDQFIDNLGLQRVNATLLFSSLPRHLRLLLKAQKMRVGTLATLKANRQLGVPPEASTVPAAGAGPAAEHRAAQRTWPRTARWASPARLVRPKDGSGRGAGGGRHSGDGGAPAGGGSGGALQQPLLESLDRRDSI</sequence>
<keyword evidence="2" id="KW-0472">Membrane</keyword>
<gene>
    <name evidence="5" type="ORF">WJX81_001533</name>
</gene>
<dbReference type="Pfam" id="PF01595">
    <property type="entry name" value="CNNM"/>
    <property type="match status" value="1"/>
</dbReference>
<dbReference type="AlphaFoldDB" id="A0AAW1QX75"/>
<dbReference type="PANTHER" id="PTHR12064:SF97">
    <property type="entry name" value="METAL TRANSPORTER CNNM-5"/>
    <property type="match status" value="1"/>
</dbReference>
<dbReference type="SUPFAM" id="SSF54631">
    <property type="entry name" value="CBS-domain pair"/>
    <property type="match status" value="1"/>
</dbReference>
<evidence type="ECO:0000313" key="5">
    <source>
        <dbReference type="EMBL" id="KAK9826092.1"/>
    </source>
</evidence>
<name>A0AAW1QX75_9CHLO</name>
<reference evidence="5 6" key="1">
    <citation type="journal article" date="2024" name="Nat. Commun.">
        <title>Phylogenomics reveals the evolutionary origins of lichenization in chlorophyte algae.</title>
        <authorList>
            <person name="Puginier C."/>
            <person name="Libourel C."/>
            <person name="Otte J."/>
            <person name="Skaloud P."/>
            <person name="Haon M."/>
            <person name="Grisel S."/>
            <person name="Petersen M."/>
            <person name="Berrin J.G."/>
            <person name="Delaux P.M."/>
            <person name="Dal Grande F."/>
            <person name="Keller J."/>
        </authorList>
    </citation>
    <scope>NUCLEOTIDE SEQUENCE [LARGE SCALE GENOMIC DNA]</scope>
    <source>
        <strain evidence="5 6">SAG 245.80</strain>
    </source>
</reference>
<dbReference type="InterPro" id="IPR002550">
    <property type="entry name" value="CNNM"/>
</dbReference>
<keyword evidence="2" id="KW-0812">Transmembrane</keyword>
<evidence type="ECO:0000259" key="4">
    <source>
        <dbReference type="PROSITE" id="PS51846"/>
    </source>
</evidence>
<feature type="compositionally biased region" description="Gly residues" evidence="3">
    <location>
        <begin position="711"/>
        <end position="733"/>
    </location>
</feature>
<evidence type="ECO:0000256" key="2">
    <source>
        <dbReference type="PROSITE-ProRule" id="PRU01193"/>
    </source>
</evidence>
<keyword evidence="1" id="KW-0677">Repeat</keyword>
<dbReference type="GO" id="GO:0016020">
    <property type="term" value="C:membrane"/>
    <property type="evidence" value="ECO:0007669"/>
    <property type="project" value="UniProtKB-UniRule"/>
</dbReference>
<dbReference type="Gene3D" id="3.40.50.150">
    <property type="entry name" value="Vaccinia Virus protein VP39"/>
    <property type="match status" value="1"/>
</dbReference>
<protein>
    <recommendedName>
        <fullName evidence="4">CNNM transmembrane domain-containing protein</fullName>
    </recommendedName>
</protein>
<proteinExistence type="predicted"/>
<accession>A0AAW1QX75</accession>
<feature type="region of interest" description="Disordered" evidence="3">
    <location>
        <begin position="667"/>
        <end position="749"/>
    </location>
</feature>
<keyword evidence="2" id="KW-1133">Transmembrane helix</keyword>
<feature type="domain" description="CNNM transmembrane" evidence="4">
    <location>
        <begin position="256"/>
        <end position="409"/>
    </location>
</feature>
<dbReference type="GO" id="GO:0005737">
    <property type="term" value="C:cytoplasm"/>
    <property type="evidence" value="ECO:0007669"/>
    <property type="project" value="TreeGrafter"/>
</dbReference>
<dbReference type="PROSITE" id="PS51846">
    <property type="entry name" value="CNNM"/>
    <property type="match status" value="1"/>
</dbReference>
<dbReference type="GO" id="GO:0030026">
    <property type="term" value="P:intracellular manganese ion homeostasis"/>
    <property type="evidence" value="ECO:0007669"/>
    <property type="project" value="TreeGrafter"/>
</dbReference>
<organism evidence="5 6">
    <name type="scientific">Elliptochloris bilobata</name>
    <dbReference type="NCBI Taxonomy" id="381761"/>
    <lineage>
        <taxon>Eukaryota</taxon>
        <taxon>Viridiplantae</taxon>
        <taxon>Chlorophyta</taxon>
        <taxon>core chlorophytes</taxon>
        <taxon>Trebouxiophyceae</taxon>
        <taxon>Trebouxiophyceae incertae sedis</taxon>
        <taxon>Elliptochloris clade</taxon>
        <taxon>Elliptochloris</taxon>
    </lineage>
</organism>
<dbReference type="Gene3D" id="3.10.580.10">
    <property type="entry name" value="CBS-domain"/>
    <property type="match status" value="1"/>
</dbReference>
<dbReference type="PANTHER" id="PTHR12064">
    <property type="entry name" value="METAL TRANSPORTER CNNM"/>
    <property type="match status" value="1"/>
</dbReference>
<evidence type="ECO:0000256" key="1">
    <source>
        <dbReference type="ARBA" id="ARBA00022737"/>
    </source>
</evidence>
<dbReference type="InterPro" id="IPR029063">
    <property type="entry name" value="SAM-dependent_MTases_sf"/>
</dbReference>
<comment type="caution">
    <text evidence="5">The sequence shown here is derived from an EMBL/GenBank/DDBJ whole genome shotgun (WGS) entry which is preliminary data.</text>
</comment>
<dbReference type="GO" id="GO:0010960">
    <property type="term" value="P:magnesium ion homeostasis"/>
    <property type="evidence" value="ECO:0007669"/>
    <property type="project" value="InterPro"/>
</dbReference>
<dbReference type="InterPro" id="IPR046342">
    <property type="entry name" value="CBS_dom_sf"/>
</dbReference>
<dbReference type="EMBL" id="JALJOU010000068">
    <property type="protein sequence ID" value="KAK9826092.1"/>
    <property type="molecule type" value="Genomic_DNA"/>
</dbReference>